<comment type="caution">
    <text evidence="17">The sequence shown here is derived from an EMBL/GenBank/DDBJ whole genome shotgun (WGS) entry which is preliminary data.</text>
</comment>
<feature type="compositionally biased region" description="Basic and acidic residues" evidence="13">
    <location>
        <begin position="611"/>
        <end position="625"/>
    </location>
</feature>
<dbReference type="EMBL" id="JPKY01000054">
    <property type="protein sequence ID" value="KFH44140.1"/>
    <property type="molecule type" value="Genomic_DNA"/>
</dbReference>
<evidence type="ECO:0000256" key="11">
    <source>
        <dbReference type="ARBA" id="ARBA00048778"/>
    </source>
</evidence>
<comment type="similarity">
    <text evidence="2">Belongs to the AAA ATPase family. BCS1 subfamily.</text>
</comment>
<dbReference type="GO" id="GO:0005743">
    <property type="term" value="C:mitochondrial inner membrane"/>
    <property type="evidence" value="ECO:0007669"/>
    <property type="project" value="UniProtKB-SubCell"/>
</dbReference>
<dbReference type="Gene3D" id="3.40.50.300">
    <property type="entry name" value="P-loop containing nucleotide triphosphate hydrolases"/>
    <property type="match status" value="1"/>
</dbReference>
<evidence type="ECO:0000313" key="17">
    <source>
        <dbReference type="EMBL" id="KFH44140.1"/>
    </source>
</evidence>
<reference evidence="18" key="1">
    <citation type="journal article" date="2014" name="Genome Announc.">
        <title>Genome sequence and annotation of Acremonium chrysogenum, producer of the beta-lactam antibiotic cephalosporin C.</title>
        <authorList>
            <person name="Terfehr D."/>
            <person name="Dahlmann T.A."/>
            <person name="Specht T."/>
            <person name="Zadra I."/>
            <person name="Kuernsteiner H."/>
            <person name="Kueck U."/>
        </authorList>
    </citation>
    <scope>NUCLEOTIDE SEQUENCE [LARGE SCALE GENOMIC DNA]</scope>
    <source>
        <strain evidence="18">ATCC 11550 / CBS 779.69 / DSM 880 / IAM 14645 / JCM 23072 / IMI 49137</strain>
    </source>
</reference>
<evidence type="ECO:0000256" key="5">
    <source>
        <dbReference type="ARBA" id="ARBA00022792"/>
    </source>
</evidence>
<evidence type="ECO:0000256" key="6">
    <source>
        <dbReference type="ARBA" id="ARBA00022801"/>
    </source>
</evidence>
<keyword evidence="8 14" id="KW-1133">Transmembrane helix</keyword>
<keyword evidence="5" id="KW-0999">Mitochondrion inner membrane</keyword>
<dbReference type="AlphaFoldDB" id="A0A086T458"/>
<dbReference type="Pfam" id="PF00004">
    <property type="entry name" value="AAA"/>
    <property type="match status" value="2"/>
</dbReference>
<evidence type="ECO:0000256" key="14">
    <source>
        <dbReference type="SAM" id="Phobius"/>
    </source>
</evidence>
<sequence>MATCNSTTHEPPRPGAASPHQQFAMLDMIIPGFSVFSSAAHAYAGIDLNLYLPMVLMICGTIWSWSYLYNYGRGIVEKHLMSTVRIHTDDEIFNMLMAWVAKQRFASKSRRFIVNTNVNSRAWMMWRFHWNEDDEDDEEESSGSVGVEKKKQKKLQYTPSYGTHIFWFRGQPLLFERSENREQMGSLMVSEKEEINISCFGRNPVILKELLMEARELHLAKDESKTVIYRGAATGMEDPQWRRCMARSTRPFSTVILNEKVKKQLIDDVTDYLKPATRRWYANRGIPYRRGYLLYGPPGTGKSSLSLALAGFFNMPIYILSLSSPMATEENVSSLFSSLPRRCVVLLEDIDSAGLTHTREDGTVEAIPAPAPVAAGPTVAVKGAAPAAPVSRLSLSGLLNVLDGVASQEGRVLIMTTNHLEKLDKALIRPGRVDLTVEFGRSDAGMTASIFRAIYTPYDNEVSPSVGTGPAAEKQGTGDSGSERTSTSERIDELAREFASRVPELEFSPAEIQGLLLRYKHDPLAALDATESWIEQTRKERAEKEIREAEERRKEEEKRKKEEGEKRKKEEKEKRKAKRKAKKSKKQKKADEEDGSATDKSGVSDSESDGEIEKDKEEEKTEETTKGATATSTSDSGYGTP</sequence>
<dbReference type="InterPro" id="IPR003960">
    <property type="entry name" value="ATPase_AAA_CS"/>
</dbReference>
<evidence type="ECO:0000256" key="12">
    <source>
        <dbReference type="RuleBase" id="RU003651"/>
    </source>
</evidence>
<dbReference type="STRING" id="857340.A0A086T458"/>
<keyword evidence="10 14" id="KW-0472">Membrane</keyword>
<keyword evidence="6" id="KW-0378">Hydrolase</keyword>
<evidence type="ECO:0000256" key="13">
    <source>
        <dbReference type="SAM" id="MobiDB-lite"/>
    </source>
</evidence>
<evidence type="ECO:0000313" key="18">
    <source>
        <dbReference type="Proteomes" id="UP000029964"/>
    </source>
</evidence>
<keyword evidence="4 12" id="KW-0547">Nucleotide-binding</keyword>
<feature type="domain" description="BCS1 N-terminal" evidence="16">
    <location>
        <begin position="57"/>
        <end position="255"/>
    </location>
</feature>
<gene>
    <name evidence="17" type="ORF">ACRE_051110</name>
</gene>
<dbReference type="SMART" id="SM01024">
    <property type="entry name" value="BCS1_N"/>
    <property type="match status" value="1"/>
</dbReference>
<dbReference type="Proteomes" id="UP000029964">
    <property type="component" value="Unassembled WGS sequence"/>
</dbReference>
<organism evidence="17 18">
    <name type="scientific">Hapsidospora chrysogenum (strain ATCC 11550 / CBS 779.69 / DSM 880 / IAM 14645 / JCM 23072 / IMI 49137)</name>
    <name type="common">Acremonium chrysogenum</name>
    <dbReference type="NCBI Taxonomy" id="857340"/>
    <lineage>
        <taxon>Eukaryota</taxon>
        <taxon>Fungi</taxon>
        <taxon>Dikarya</taxon>
        <taxon>Ascomycota</taxon>
        <taxon>Pezizomycotina</taxon>
        <taxon>Sordariomycetes</taxon>
        <taxon>Hypocreomycetidae</taxon>
        <taxon>Hypocreales</taxon>
        <taxon>Bionectriaceae</taxon>
        <taxon>Hapsidospora</taxon>
    </lineage>
</organism>
<dbReference type="GO" id="GO:0005524">
    <property type="term" value="F:ATP binding"/>
    <property type="evidence" value="ECO:0007669"/>
    <property type="project" value="UniProtKB-KW"/>
</dbReference>
<dbReference type="InterPro" id="IPR027417">
    <property type="entry name" value="P-loop_NTPase"/>
</dbReference>
<proteinExistence type="inferred from homology"/>
<dbReference type="InterPro" id="IPR057495">
    <property type="entry name" value="AAA_lid_BCS1"/>
</dbReference>
<dbReference type="Pfam" id="PF08740">
    <property type="entry name" value="BCS1_N"/>
    <property type="match status" value="1"/>
</dbReference>
<evidence type="ECO:0000256" key="9">
    <source>
        <dbReference type="ARBA" id="ARBA00023128"/>
    </source>
</evidence>
<dbReference type="PANTHER" id="PTHR23070">
    <property type="entry name" value="BCS1 AAA-TYPE ATPASE"/>
    <property type="match status" value="1"/>
</dbReference>
<evidence type="ECO:0000256" key="10">
    <source>
        <dbReference type="ARBA" id="ARBA00023136"/>
    </source>
</evidence>
<feature type="compositionally biased region" description="Basic residues" evidence="13">
    <location>
        <begin position="575"/>
        <end position="588"/>
    </location>
</feature>
<dbReference type="InterPro" id="IPR003593">
    <property type="entry name" value="AAA+_ATPase"/>
</dbReference>
<accession>A0A086T458</accession>
<keyword evidence="3 14" id="KW-0812">Transmembrane</keyword>
<feature type="compositionally biased region" description="Low complexity" evidence="13">
    <location>
        <begin position="626"/>
        <end position="641"/>
    </location>
</feature>
<feature type="compositionally biased region" description="Basic and acidic residues" evidence="13">
    <location>
        <begin position="544"/>
        <end position="574"/>
    </location>
</feature>
<protein>
    <submittedName>
        <fullName evidence="17">Mitochondrial chaperone BCS1-B-like protein</fullName>
    </submittedName>
</protein>
<evidence type="ECO:0000256" key="8">
    <source>
        <dbReference type="ARBA" id="ARBA00022989"/>
    </source>
</evidence>
<feature type="region of interest" description="Disordered" evidence="13">
    <location>
        <begin position="544"/>
        <end position="641"/>
    </location>
</feature>
<evidence type="ECO:0000256" key="4">
    <source>
        <dbReference type="ARBA" id="ARBA00022741"/>
    </source>
</evidence>
<feature type="domain" description="AAA+ ATPase" evidence="15">
    <location>
        <begin position="288"/>
        <end position="443"/>
    </location>
</feature>
<dbReference type="GO" id="GO:0016887">
    <property type="term" value="F:ATP hydrolysis activity"/>
    <property type="evidence" value="ECO:0007669"/>
    <property type="project" value="InterPro"/>
</dbReference>
<dbReference type="InterPro" id="IPR003959">
    <property type="entry name" value="ATPase_AAA_core"/>
</dbReference>
<comment type="catalytic activity">
    <reaction evidence="11">
        <text>ATP + H2O = ADP + phosphate + H(+)</text>
        <dbReference type="Rhea" id="RHEA:13065"/>
        <dbReference type="ChEBI" id="CHEBI:15377"/>
        <dbReference type="ChEBI" id="CHEBI:15378"/>
        <dbReference type="ChEBI" id="CHEBI:30616"/>
        <dbReference type="ChEBI" id="CHEBI:43474"/>
        <dbReference type="ChEBI" id="CHEBI:456216"/>
    </reaction>
    <physiologicalReaction direction="left-to-right" evidence="11">
        <dbReference type="Rhea" id="RHEA:13066"/>
    </physiologicalReaction>
</comment>
<keyword evidence="18" id="KW-1185">Reference proteome</keyword>
<dbReference type="PROSITE" id="PS00674">
    <property type="entry name" value="AAA"/>
    <property type="match status" value="1"/>
</dbReference>
<evidence type="ECO:0000259" key="15">
    <source>
        <dbReference type="SMART" id="SM00382"/>
    </source>
</evidence>
<evidence type="ECO:0000256" key="2">
    <source>
        <dbReference type="ARBA" id="ARBA00007448"/>
    </source>
</evidence>
<dbReference type="InterPro" id="IPR050747">
    <property type="entry name" value="Mitochondrial_chaperone_BCS1"/>
</dbReference>
<dbReference type="OrthoDB" id="10251412at2759"/>
<evidence type="ECO:0000256" key="7">
    <source>
        <dbReference type="ARBA" id="ARBA00022840"/>
    </source>
</evidence>
<feature type="transmembrane region" description="Helical" evidence="14">
    <location>
        <begin position="50"/>
        <end position="69"/>
    </location>
</feature>
<feature type="region of interest" description="Disordered" evidence="13">
    <location>
        <begin position="462"/>
        <end position="491"/>
    </location>
</feature>
<comment type="subcellular location">
    <subcellularLocation>
        <location evidence="1">Mitochondrion inner membrane</location>
        <topology evidence="1">Single-pass membrane protein</topology>
    </subcellularLocation>
</comment>
<dbReference type="InterPro" id="IPR014851">
    <property type="entry name" value="BCS1_N"/>
</dbReference>
<evidence type="ECO:0000259" key="16">
    <source>
        <dbReference type="SMART" id="SM01024"/>
    </source>
</evidence>
<keyword evidence="9" id="KW-0496">Mitochondrion</keyword>
<dbReference type="Pfam" id="PF25426">
    <property type="entry name" value="AAA_lid_BCS1"/>
    <property type="match status" value="1"/>
</dbReference>
<dbReference type="SUPFAM" id="SSF52540">
    <property type="entry name" value="P-loop containing nucleoside triphosphate hydrolases"/>
    <property type="match status" value="1"/>
</dbReference>
<evidence type="ECO:0000256" key="3">
    <source>
        <dbReference type="ARBA" id="ARBA00022692"/>
    </source>
</evidence>
<name>A0A086T458_HAPC1</name>
<keyword evidence="7 12" id="KW-0067">ATP-binding</keyword>
<dbReference type="SMART" id="SM00382">
    <property type="entry name" value="AAA"/>
    <property type="match status" value="1"/>
</dbReference>
<dbReference type="HOGENOM" id="CLU_010189_4_1_1"/>
<evidence type="ECO:0000256" key="1">
    <source>
        <dbReference type="ARBA" id="ARBA00004434"/>
    </source>
</evidence>